<dbReference type="AlphaFoldDB" id="A0A813LVK3"/>
<dbReference type="EMBL" id="CAJNNW010037194">
    <property type="protein sequence ID" value="CAE8740041.1"/>
    <property type="molecule type" value="Genomic_DNA"/>
</dbReference>
<proteinExistence type="predicted"/>
<reference evidence="1" key="1">
    <citation type="submission" date="2021-02" db="EMBL/GenBank/DDBJ databases">
        <authorList>
            <person name="Dougan E. K."/>
            <person name="Rhodes N."/>
            <person name="Thang M."/>
            <person name="Chan C."/>
        </authorList>
    </citation>
    <scope>NUCLEOTIDE SEQUENCE</scope>
</reference>
<evidence type="ECO:0000313" key="1">
    <source>
        <dbReference type="EMBL" id="CAE8740041.1"/>
    </source>
</evidence>
<feature type="non-terminal residue" evidence="1">
    <location>
        <position position="91"/>
    </location>
</feature>
<protein>
    <submittedName>
        <fullName evidence="1">Uncharacterized protein</fullName>
    </submittedName>
</protein>
<feature type="non-terminal residue" evidence="1">
    <location>
        <position position="1"/>
    </location>
</feature>
<gene>
    <name evidence="1" type="ORF">PGLA2088_LOCUS49858</name>
</gene>
<name>A0A813LVK3_POLGL</name>
<evidence type="ECO:0000313" key="2">
    <source>
        <dbReference type="Proteomes" id="UP000626109"/>
    </source>
</evidence>
<organism evidence="1 2">
    <name type="scientific">Polarella glacialis</name>
    <name type="common">Dinoflagellate</name>
    <dbReference type="NCBI Taxonomy" id="89957"/>
    <lineage>
        <taxon>Eukaryota</taxon>
        <taxon>Sar</taxon>
        <taxon>Alveolata</taxon>
        <taxon>Dinophyceae</taxon>
        <taxon>Suessiales</taxon>
        <taxon>Suessiaceae</taxon>
        <taxon>Polarella</taxon>
    </lineage>
</organism>
<dbReference type="Proteomes" id="UP000626109">
    <property type="component" value="Unassembled WGS sequence"/>
</dbReference>
<comment type="caution">
    <text evidence="1">The sequence shown here is derived from an EMBL/GenBank/DDBJ whole genome shotgun (WGS) entry which is preliminary data.</text>
</comment>
<accession>A0A813LVK3</accession>
<sequence>ALQMACHTLGATMAGSSCSQELILGAVDPTVRLPTKTSEMFKVGEAVRYLSRSSSSWIPAVVKGHNEELPGNGVESPWLSYCLDVQPRAHP</sequence>